<evidence type="ECO:0000256" key="8">
    <source>
        <dbReference type="ARBA" id="ARBA00023242"/>
    </source>
</evidence>
<evidence type="ECO:0000256" key="5">
    <source>
        <dbReference type="ARBA" id="ARBA00022552"/>
    </source>
</evidence>
<dbReference type="PANTHER" id="PTHR11953:SF2">
    <property type="entry name" value="EXOSOME COMPLEX COMPONENT MTR3"/>
    <property type="match status" value="1"/>
</dbReference>
<dbReference type="AlphaFoldDB" id="A0A0L0V0C5"/>
<reference evidence="12" key="1">
    <citation type="submission" date="2014-03" db="EMBL/GenBank/DDBJ databases">
        <title>The Genome Sequence of Puccinia striiformis f. sp. tritici PST-78.</title>
        <authorList>
            <consortium name="The Broad Institute Genome Sequencing Platform"/>
            <person name="Cuomo C."/>
            <person name="Hulbert S."/>
            <person name="Chen X."/>
            <person name="Walker B."/>
            <person name="Young S.K."/>
            <person name="Zeng Q."/>
            <person name="Gargeya S."/>
            <person name="Fitzgerald M."/>
            <person name="Haas B."/>
            <person name="Abouelleil A."/>
            <person name="Alvarado L."/>
            <person name="Arachchi H.M."/>
            <person name="Berlin A.M."/>
            <person name="Chapman S.B."/>
            <person name="Goldberg J."/>
            <person name="Griggs A."/>
            <person name="Gujja S."/>
            <person name="Hansen M."/>
            <person name="Howarth C."/>
            <person name="Imamovic A."/>
            <person name="Larimer J."/>
            <person name="McCowan C."/>
            <person name="Montmayeur A."/>
            <person name="Murphy C."/>
            <person name="Neiman D."/>
            <person name="Pearson M."/>
            <person name="Priest M."/>
            <person name="Roberts A."/>
            <person name="Saif S."/>
            <person name="Shea T."/>
            <person name="Sisk P."/>
            <person name="Sykes S."/>
            <person name="Wortman J."/>
            <person name="Nusbaum C."/>
            <person name="Birren B."/>
        </authorList>
    </citation>
    <scope>NUCLEOTIDE SEQUENCE [LARGE SCALE GENOMIC DNA]</scope>
    <source>
        <strain evidence="12">race PST-78</strain>
    </source>
</reference>
<dbReference type="InterPro" id="IPR020568">
    <property type="entry name" value="Ribosomal_Su5_D2-typ_SF"/>
</dbReference>
<dbReference type="CDD" id="cd11371">
    <property type="entry name" value="RNase_PH_MTR3"/>
    <property type="match status" value="1"/>
</dbReference>
<keyword evidence="12" id="KW-1185">Reference proteome</keyword>
<evidence type="ECO:0000256" key="9">
    <source>
        <dbReference type="SAM" id="MobiDB-lite"/>
    </source>
</evidence>
<dbReference type="GO" id="GO:0000177">
    <property type="term" value="C:cytoplasmic exosome (RNase complex)"/>
    <property type="evidence" value="ECO:0007669"/>
    <property type="project" value="TreeGrafter"/>
</dbReference>
<evidence type="ECO:0000256" key="1">
    <source>
        <dbReference type="ARBA" id="ARBA00004123"/>
    </source>
</evidence>
<dbReference type="GO" id="GO:0016075">
    <property type="term" value="P:rRNA catabolic process"/>
    <property type="evidence" value="ECO:0007669"/>
    <property type="project" value="TreeGrafter"/>
</dbReference>
<accession>A0A0L0V0C5</accession>
<proteinExistence type="inferred from homology"/>
<dbReference type="GO" id="GO:0071051">
    <property type="term" value="P:poly(A)-dependent snoRNA 3'-end processing"/>
    <property type="evidence" value="ECO:0007669"/>
    <property type="project" value="TreeGrafter"/>
</dbReference>
<dbReference type="Pfam" id="PF01138">
    <property type="entry name" value="RNase_PH"/>
    <property type="match status" value="1"/>
</dbReference>
<feature type="region of interest" description="Disordered" evidence="9">
    <location>
        <begin position="20"/>
        <end position="64"/>
    </location>
</feature>
<dbReference type="SUPFAM" id="SSF55666">
    <property type="entry name" value="Ribonuclease PH domain 2-like"/>
    <property type="match status" value="1"/>
</dbReference>
<dbReference type="InterPro" id="IPR027408">
    <property type="entry name" value="PNPase/RNase_PH_dom_sf"/>
</dbReference>
<dbReference type="Gene3D" id="3.30.230.70">
    <property type="entry name" value="GHMP Kinase, N-terminal domain"/>
    <property type="match status" value="1"/>
</dbReference>
<name>A0A0L0V0C5_9BASI</name>
<organism evidence="11 12">
    <name type="scientific">Puccinia striiformis f. sp. tritici PST-78</name>
    <dbReference type="NCBI Taxonomy" id="1165861"/>
    <lineage>
        <taxon>Eukaryota</taxon>
        <taxon>Fungi</taxon>
        <taxon>Dikarya</taxon>
        <taxon>Basidiomycota</taxon>
        <taxon>Pucciniomycotina</taxon>
        <taxon>Pucciniomycetes</taxon>
        <taxon>Pucciniales</taxon>
        <taxon>Pucciniaceae</taxon>
        <taxon>Puccinia</taxon>
    </lineage>
</organism>
<sequence>MASTLSLKNLQAAALQAGSTNNNNTTIDRRRFVGPDSSTPFLDFPSTSTTQPLAKTTDRADGRANHDSRPICIKVGVIAQANGSCYIESGNSKVICAVYGPKPRLSQPNFPSVTPLAITLRFAPLCMAAGRMIPTALGGIETTVSQLTHQALMPSLLPMSESSIVEVHITVLEWDGPLSPGPCVLASSVALASAGIPTLGLVIPTTLALSRELHLLDPTSTEAESASAIFDLASIPAMGTVTHVGLRSTTDWKSAPIEFNTFDHCLETCKSNAELIHGLAATALQEHLSSDS</sequence>
<comment type="similarity">
    <text evidence="3">Belongs to the RNase PH family.</text>
</comment>
<keyword evidence="8" id="KW-0539">Nucleus</keyword>
<dbReference type="PANTHER" id="PTHR11953">
    <property type="entry name" value="EXOSOME COMPLEX COMPONENT"/>
    <property type="match status" value="1"/>
</dbReference>
<protein>
    <recommendedName>
        <fullName evidence="10">Exoribonuclease phosphorolytic domain-containing protein</fullName>
    </recommendedName>
</protein>
<gene>
    <name evidence="11" type="ORF">PSTG_13961</name>
</gene>
<evidence type="ECO:0000313" key="11">
    <source>
        <dbReference type="EMBL" id="KNE92636.1"/>
    </source>
</evidence>
<keyword evidence="5" id="KW-0698">rRNA processing</keyword>
<comment type="caution">
    <text evidence="11">The sequence shown here is derived from an EMBL/GenBank/DDBJ whole genome shotgun (WGS) entry which is preliminary data.</text>
</comment>
<dbReference type="OrthoDB" id="2504340at2759"/>
<evidence type="ECO:0000256" key="6">
    <source>
        <dbReference type="ARBA" id="ARBA00022835"/>
    </source>
</evidence>
<feature type="compositionally biased region" description="Polar residues" evidence="9">
    <location>
        <begin position="36"/>
        <end position="54"/>
    </location>
</feature>
<evidence type="ECO:0000256" key="3">
    <source>
        <dbReference type="ARBA" id="ARBA00006678"/>
    </source>
</evidence>
<dbReference type="GO" id="GO:0034475">
    <property type="term" value="P:U4 snRNA 3'-end processing"/>
    <property type="evidence" value="ECO:0007669"/>
    <property type="project" value="TreeGrafter"/>
</dbReference>
<dbReference type="InterPro" id="IPR050080">
    <property type="entry name" value="RNase_PH"/>
</dbReference>
<keyword evidence="4" id="KW-0963">Cytoplasm</keyword>
<dbReference type="GO" id="GO:0000176">
    <property type="term" value="C:nuclear exosome (RNase complex)"/>
    <property type="evidence" value="ECO:0007669"/>
    <property type="project" value="UniProtKB-ARBA"/>
</dbReference>
<dbReference type="GO" id="GO:0071028">
    <property type="term" value="P:nuclear mRNA surveillance"/>
    <property type="evidence" value="ECO:0007669"/>
    <property type="project" value="TreeGrafter"/>
</dbReference>
<dbReference type="GO" id="GO:0003723">
    <property type="term" value="F:RNA binding"/>
    <property type="evidence" value="ECO:0007669"/>
    <property type="project" value="UniProtKB-KW"/>
</dbReference>
<dbReference type="InterPro" id="IPR001247">
    <property type="entry name" value="ExoRNase_PH_dom1"/>
</dbReference>
<comment type="subcellular location">
    <subcellularLocation>
        <location evidence="2">Cytoplasm</location>
    </subcellularLocation>
    <subcellularLocation>
        <location evidence="1">Nucleus</location>
    </subcellularLocation>
</comment>
<evidence type="ECO:0000259" key="10">
    <source>
        <dbReference type="Pfam" id="PF01138"/>
    </source>
</evidence>
<evidence type="ECO:0000256" key="4">
    <source>
        <dbReference type="ARBA" id="ARBA00022490"/>
    </source>
</evidence>
<dbReference type="InterPro" id="IPR036345">
    <property type="entry name" value="ExoRNase_PH_dom2_sf"/>
</dbReference>
<dbReference type="GO" id="GO:0006364">
    <property type="term" value="P:rRNA processing"/>
    <property type="evidence" value="ECO:0007669"/>
    <property type="project" value="UniProtKB-KW"/>
</dbReference>
<feature type="domain" description="Exoribonuclease phosphorolytic" evidence="10">
    <location>
        <begin position="68"/>
        <end position="197"/>
    </location>
</feature>
<keyword evidence="6" id="KW-0271">Exosome</keyword>
<evidence type="ECO:0000256" key="2">
    <source>
        <dbReference type="ARBA" id="ARBA00004496"/>
    </source>
</evidence>
<dbReference type="EMBL" id="AJIL01000158">
    <property type="protein sequence ID" value="KNE92636.1"/>
    <property type="molecule type" value="Genomic_DNA"/>
</dbReference>
<dbReference type="Proteomes" id="UP000054564">
    <property type="component" value="Unassembled WGS sequence"/>
</dbReference>
<keyword evidence="7" id="KW-0694">RNA-binding</keyword>
<dbReference type="GO" id="GO:0005730">
    <property type="term" value="C:nucleolus"/>
    <property type="evidence" value="ECO:0007669"/>
    <property type="project" value="TreeGrafter"/>
</dbReference>
<dbReference type="SUPFAM" id="SSF54211">
    <property type="entry name" value="Ribosomal protein S5 domain 2-like"/>
    <property type="match status" value="1"/>
</dbReference>
<evidence type="ECO:0000313" key="12">
    <source>
        <dbReference type="Proteomes" id="UP000054564"/>
    </source>
</evidence>
<evidence type="ECO:0000256" key="7">
    <source>
        <dbReference type="ARBA" id="ARBA00022884"/>
    </source>
</evidence>
<dbReference type="STRING" id="1165861.A0A0L0V0C5"/>